<name>A0A0B2USN4_TOXCA</name>
<dbReference type="InterPro" id="IPR007015">
    <property type="entry name" value="DNA_pol_V/MYBBP1A"/>
</dbReference>
<dbReference type="AlphaFoldDB" id="A0A0B2USN4"/>
<dbReference type="SUPFAM" id="SSF48371">
    <property type="entry name" value="ARM repeat"/>
    <property type="match status" value="1"/>
</dbReference>
<dbReference type="OMA" id="EWFYFAL"/>
<dbReference type="PANTHER" id="PTHR13213:SF2">
    <property type="entry name" value="MYB-BINDING PROTEIN 1A"/>
    <property type="match status" value="1"/>
</dbReference>
<comment type="similarity">
    <text evidence="2">Belongs to the MYBBP1A family.</text>
</comment>
<evidence type="ECO:0000313" key="6">
    <source>
        <dbReference type="Proteomes" id="UP000031036"/>
    </source>
</evidence>
<comment type="caution">
    <text evidence="5">The sequence shown here is derived from an EMBL/GenBank/DDBJ whole genome shotgun (WGS) entry which is preliminary data.</text>
</comment>
<feature type="compositionally biased region" description="Basic and acidic residues" evidence="4">
    <location>
        <begin position="635"/>
        <end position="650"/>
    </location>
</feature>
<dbReference type="OrthoDB" id="342531at2759"/>
<dbReference type="GO" id="GO:0003723">
    <property type="term" value="F:RNA binding"/>
    <property type="evidence" value="ECO:0007669"/>
    <property type="project" value="TreeGrafter"/>
</dbReference>
<evidence type="ECO:0000256" key="3">
    <source>
        <dbReference type="ARBA" id="ARBA00023242"/>
    </source>
</evidence>
<organism evidence="5 6">
    <name type="scientific">Toxocara canis</name>
    <name type="common">Canine roundworm</name>
    <dbReference type="NCBI Taxonomy" id="6265"/>
    <lineage>
        <taxon>Eukaryota</taxon>
        <taxon>Metazoa</taxon>
        <taxon>Ecdysozoa</taxon>
        <taxon>Nematoda</taxon>
        <taxon>Chromadorea</taxon>
        <taxon>Rhabditida</taxon>
        <taxon>Spirurina</taxon>
        <taxon>Ascaridomorpha</taxon>
        <taxon>Ascaridoidea</taxon>
        <taxon>Toxocaridae</taxon>
        <taxon>Toxocara</taxon>
    </lineage>
</organism>
<feature type="region of interest" description="Disordered" evidence="4">
    <location>
        <begin position="692"/>
        <end position="711"/>
    </location>
</feature>
<dbReference type="GO" id="GO:0005730">
    <property type="term" value="C:nucleolus"/>
    <property type="evidence" value="ECO:0007669"/>
    <property type="project" value="InterPro"/>
</dbReference>
<feature type="compositionally biased region" description="Acidic residues" evidence="4">
    <location>
        <begin position="624"/>
        <end position="634"/>
    </location>
</feature>
<evidence type="ECO:0000256" key="4">
    <source>
        <dbReference type="SAM" id="MobiDB-lite"/>
    </source>
</evidence>
<dbReference type="STRING" id="6265.A0A0B2USN4"/>
<dbReference type="GO" id="GO:0003714">
    <property type="term" value="F:transcription corepressor activity"/>
    <property type="evidence" value="ECO:0007669"/>
    <property type="project" value="TreeGrafter"/>
</dbReference>
<feature type="region of interest" description="Disordered" evidence="4">
    <location>
        <begin position="624"/>
        <end position="678"/>
    </location>
</feature>
<dbReference type="PANTHER" id="PTHR13213">
    <property type="entry name" value="MYB-BINDING PROTEIN 1A FAMILY MEMBER"/>
    <property type="match status" value="1"/>
</dbReference>
<protein>
    <submittedName>
        <fullName evidence="5">Myb-binding protein 1A</fullName>
    </submittedName>
</protein>
<evidence type="ECO:0000256" key="2">
    <source>
        <dbReference type="ARBA" id="ARBA00006809"/>
    </source>
</evidence>
<reference evidence="5 6" key="1">
    <citation type="submission" date="2014-11" db="EMBL/GenBank/DDBJ databases">
        <title>Genetic blueprint of the zoonotic pathogen Toxocara canis.</title>
        <authorList>
            <person name="Zhu X.-Q."/>
            <person name="Korhonen P.K."/>
            <person name="Cai H."/>
            <person name="Young N.D."/>
            <person name="Nejsum P."/>
            <person name="von Samson-Himmelstjerna G."/>
            <person name="Boag P.R."/>
            <person name="Tan P."/>
            <person name="Li Q."/>
            <person name="Min J."/>
            <person name="Yang Y."/>
            <person name="Wang X."/>
            <person name="Fang X."/>
            <person name="Hall R.S."/>
            <person name="Hofmann A."/>
            <person name="Sternberg P.W."/>
            <person name="Jex A.R."/>
            <person name="Gasser R.B."/>
        </authorList>
    </citation>
    <scope>NUCLEOTIDE SEQUENCE [LARGE SCALE GENOMIC DNA]</scope>
    <source>
        <strain evidence="5">PN_DK_2014</strain>
    </source>
</reference>
<dbReference type="GO" id="GO:0043565">
    <property type="term" value="F:sequence-specific DNA binding"/>
    <property type="evidence" value="ECO:0007669"/>
    <property type="project" value="TreeGrafter"/>
</dbReference>
<dbReference type="InterPro" id="IPR016024">
    <property type="entry name" value="ARM-type_fold"/>
</dbReference>
<accession>A0A0B2USN4</accession>
<keyword evidence="3" id="KW-0539">Nucleus</keyword>
<dbReference type="Pfam" id="PF04931">
    <property type="entry name" value="DNA_pol_phi"/>
    <property type="match status" value="2"/>
</dbReference>
<dbReference type="EMBL" id="JPKZ01003299">
    <property type="protein sequence ID" value="KHN72137.1"/>
    <property type="molecule type" value="Genomic_DNA"/>
</dbReference>
<gene>
    <name evidence="5" type="primary">Mybbp1a</name>
    <name evidence="5" type="ORF">Tcan_16366</name>
</gene>
<proteinExistence type="inferred from homology"/>
<dbReference type="Proteomes" id="UP000031036">
    <property type="component" value="Unassembled WGS sequence"/>
</dbReference>
<keyword evidence="6" id="KW-1185">Reference proteome</keyword>
<evidence type="ECO:0000256" key="1">
    <source>
        <dbReference type="ARBA" id="ARBA00004123"/>
    </source>
</evidence>
<comment type="subcellular location">
    <subcellularLocation>
        <location evidence="1">Nucleus</location>
    </subcellularLocation>
</comment>
<evidence type="ECO:0000313" key="5">
    <source>
        <dbReference type="EMBL" id="KHN72137.1"/>
    </source>
</evidence>
<sequence length="1049" mass="118425">MERSPTEAPTWSRLAQGRSIAAQMANAIAMNYGSSKKFPRFGRGPNMRASEEVLACFYDLADFDENKRFNATIKILDACKSNGKYCMERLIGGLASSRAAARLGYTTAFTHALRAFSNDWPAEALFELADSKLDSTKAEGSAGVLGRHLLYTAMINSRCYAEVADELVERELAIMDKHHYFAMAITQSVAELAKQLDKATFKTSVWTKIKSRVCKTFDSIAPEWLYFVLLIRDMFKETRKRDLSFFSDDGKLSIEETDYENVVNVLKRTEGCAEGVLAVELLSASREAGTFDIIYVNIVQRWLLNGDMHRVFERCFEFVNDMLSKQNLWPNELVIIFSVNFISILRSVKKSREYRFYRTTLESILQKLEKSVASEKWKRVELLSLLDSFDIADGGNFDEYFCGNLRITEKIIAHLDKKGVEVIVNKALNAGNWSVRRIANVFPVWPQNVREGVLIKLTKIEAHSQEVHTTLCKCIDSMFIINVRAGRSVKVLLSDENENVLRNVLNACAKKVKMPNTDTRPLTILALLLNIWANTSPHGEQQHAYLKAATEVVSIAEMLSHESTTEEPFSVLIDLLLSLLSRPYRYHRSLVHFVFASILPQLNIKNLLHIFETISLPDDEVMVDEKDDDEDGMSVEEHDLENGDERNEEHENTEDSEGKETDSELESSGLEGGDEEPVDQEFRGKLKAALGDAAMPSDAEGDDDEIGSVKSTVSDETMFRLDAGLAAVFRERMKGTRKASASTLEQVHQFRMKCFDLLLIVVSHEGPSEFTAEFILPLLRVARESLQKKNGEVSFKKATSLLEIIVKHRKGDVSEKKALKLLKKMVATSSQIVNPVLKTLVGTISSFLFSTAYNVEEQNASEKMRSRVEELFCSYMTQTDNEILSELATAPFFKYPWVFTSFLPRIIDFAFDKEVRIYRRTEALSCAIVFMRKDLAKESKANEKLWKKVAEKLAKHLHAYLSALNAEDAKPRFFALAIKLLTVFAGVASPERKAHLFEMLDSDLGALCENEELWKLGGNMKRFNSASQTICGRNTLAAIRQARVLIGGH</sequence>